<accession>A0ABX1WT31</accession>
<gene>
    <name evidence="1" type="ORF">ELS83_05545</name>
</gene>
<evidence type="ECO:0000313" key="2">
    <source>
        <dbReference type="Proteomes" id="UP000732105"/>
    </source>
</evidence>
<dbReference type="Pfam" id="PF08889">
    <property type="entry name" value="WbqC"/>
    <property type="match status" value="1"/>
</dbReference>
<comment type="caution">
    <text evidence="1">The sequence shown here is derived from an EMBL/GenBank/DDBJ whole genome shotgun (WGS) entry which is preliminary data.</text>
</comment>
<protein>
    <recommendedName>
        <fullName evidence="3">WbqC-like protein family protein</fullName>
    </recommendedName>
</protein>
<sequence>MKSHSKSYFRNQLKVETFPLPASAAIIQPYFFPYIGYFQLLYSVEKVVFYDDVNFIKRGWINRNRILMNQSDFIFTLPLKKASQNKQIQELEIADLKSFQKKFRQQLKFAYSKAPFYHEVSKMIESVLDTTYNNIADIAIESVLSVFAYLNIEIDWMKSSTEFDQTHGQEKADRLINISKQLDCDTYINPIGGKELYSKEYFKLSGIELGFVQTGNIEYKQFDHAFVPCLSIIDLLMFNDKDAASSLLIQFQIV</sequence>
<reference evidence="1 2" key="1">
    <citation type="submission" date="2018-12" db="EMBL/GenBank/DDBJ databases">
        <title>Marinifilum JC070 sp. nov., a marine bacterium isolated from Yongle Blue Hole in the South China Sea.</title>
        <authorList>
            <person name="Fu T."/>
        </authorList>
    </citation>
    <scope>NUCLEOTIDE SEQUENCE [LARGE SCALE GENOMIC DNA]</scope>
    <source>
        <strain evidence="1 2">JC070</strain>
    </source>
</reference>
<proteinExistence type="predicted"/>
<evidence type="ECO:0008006" key="3">
    <source>
        <dbReference type="Google" id="ProtNLM"/>
    </source>
</evidence>
<keyword evidence="2" id="KW-1185">Reference proteome</keyword>
<name>A0ABX1WT31_9BACT</name>
<evidence type="ECO:0000313" key="1">
    <source>
        <dbReference type="EMBL" id="NOU59274.1"/>
    </source>
</evidence>
<dbReference type="Proteomes" id="UP000732105">
    <property type="component" value="Unassembled WGS sequence"/>
</dbReference>
<dbReference type="EMBL" id="RZNH01000006">
    <property type="protein sequence ID" value="NOU59274.1"/>
    <property type="molecule type" value="Genomic_DNA"/>
</dbReference>
<organism evidence="1 2">
    <name type="scientific">Marinifilum caeruleilacunae</name>
    <dbReference type="NCBI Taxonomy" id="2499076"/>
    <lineage>
        <taxon>Bacteria</taxon>
        <taxon>Pseudomonadati</taxon>
        <taxon>Bacteroidota</taxon>
        <taxon>Bacteroidia</taxon>
        <taxon>Marinilabiliales</taxon>
        <taxon>Marinifilaceae</taxon>
    </lineage>
</organism>
<dbReference type="InterPro" id="IPR014985">
    <property type="entry name" value="WbqC"/>
</dbReference>